<dbReference type="Pfam" id="PF14302">
    <property type="entry name" value="DUF4377"/>
    <property type="match status" value="1"/>
</dbReference>
<reference evidence="2 3" key="1">
    <citation type="journal article" date="2017" name="Infect. Genet. Evol.">
        <title>Comparative genome analysis of fish pathogen Flavobacterium columnare reveals extensive sequence diversity within the species.</title>
        <authorList>
            <person name="Kayansamruaj P."/>
            <person name="Dong H.T."/>
            <person name="Hirono I."/>
            <person name="Kondo H."/>
            <person name="Senapin S."/>
            <person name="Rodkhum C."/>
        </authorList>
    </citation>
    <scope>NUCLEOTIDE SEQUENCE [LARGE SCALE GENOMIC DNA]</scope>
    <source>
        <strain evidence="2 3">1215</strain>
    </source>
</reference>
<name>A0A246GFB5_9FLAO</name>
<protein>
    <recommendedName>
        <fullName evidence="1">DUF4377 domain-containing protein</fullName>
    </recommendedName>
</protein>
<proteinExistence type="predicted"/>
<evidence type="ECO:0000259" key="1">
    <source>
        <dbReference type="Pfam" id="PF14302"/>
    </source>
</evidence>
<evidence type="ECO:0000313" key="2">
    <source>
        <dbReference type="EMBL" id="OWP82810.1"/>
    </source>
</evidence>
<feature type="domain" description="DUF4377" evidence="1">
    <location>
        <begin position="28"/>
        <end position="104"/>
    </location>
</feature>
<dbReference type="EMBL" id="MTCZ01000248">
    <property type="protein sequence ID" value="OWP82810.1"/>
    <property type="molecule type" value="Genomic_DNA"/>
</dbReference>
<gene>
    <name evidence="2" type="ORF">BWK59_13895</name>
</gene>
<dbReference type="RefSeq" id="WP_088394832.1">
    <property type="nucleotide sequence ID" value="NZ_MTCZ01000248.1"/>
</dbReference>
<sequence>MVRLILSIFSLGLTLISCNTNKDEKTVYIGANTTPCNAGVMETECLQIKWNKNQKEWDFFYNTIQGFKYEKGNEYELVIKEEKVENPPADGSNAKYTLIKEVSKKRLLVTK</sequence>
<dbReference type="AlphaFoldDB" id="A0A246GFB5"/>
<dbReference type="Proteomes" id="UP000197768">
    <property type="component" value="Unassembled WGS sequence"/>
</dbReference>
<accession>A0A246GFB5</accession>
<dbReference type="PROSITE" id="PS51257">
    <property type="entry name" value="PROKAR_LIPOPROTEIN"/>
    <property type="match status" value="1"/>
</dbReference>
<comment type="caution">
    <text evidence="2">The sequence shown here is derived from an EMBL/GenBank/DDBJ whole genome shotgun (WGS) entry which is preliminary data.</text>
</comment>
<dbReference type="InterPro" id="IPR025485">
    <property type="entry name" value="DUF4377"/>
</dbReference>
<organism evidence="2 3">
    <name type="scientific">Flavobacterium davisii</name>
    <dbReference type="NCBI Taxonomy" id="2906077"/>
    <lineage>
        <taxon>Bacteria</taxon>
        <taxon>Pseudomonadati</taxon>
        <taxon>Bacteroidota</taxon>
        <taxon>Flavobacteriia</taxon>
        <taxon>Flavobacteriales</taxon>
        <taxon>Flavobacteriaceae</taxon>
        <taxon>Flavobacterium</taxon>
    </lineage>
</organism>
<evidence type="ECO:0000313" key="3">
    <source>
        <dbReference type="Proteomes" id="UP000197768"/>
    </source>
</evidence>